<reference evidence="4" key="2">
    <citation type="journal article" date="2021" name="PeerJ">
        <title>Extensive microbial diversity within the chicken gut microbiome revealed by metagenomics and culture.</title>
        <authorList>
            <person name="Gilroy R."/>
            <person name="Ravi A."/>
            <person name="Getino M."/>
            <person name="Pursley I."/>
            <person name="Horton D.L."/>
            <person name="Alikhan N.F."/>
            <person name="Baker D."/>
            <person name="Gharbi K."/>
            <person name="Hall N."/>
            <person name="Watson M."/>
            <person name="Adriaenssens E.M."/>
            <person name="Foster-Nyarko E."/>
            <person name="Jarju S."/>
            <person name="Secka A."/>
            <person name="Antonio M."/>
            <person name="Oren A."/>
            <person name="Chaudhuri R.R."/>
            <person name="La Ragione R."/>
            <person name="Hildebrand F."/>
            <person name="Pallen M.J."/>
        </authorList>
    </citation>
    <scope>NUCLEOTIDE SEQUENCE</scope>
    <source>
        <strain evidence="4">CHK183-6373</strain>
    </source>
</reference>
<feature type="active site" description="Proton acceptor" evidence="3">
    <location>
        <position position="65"/>
    </location>
</feature>
<dbReference type="PIRSF" id="PIRSF005384">
    <property type="entry name" value="RpiB_LacA_B"/>
    <property type="match status" value="1"/>
</dbReference>
<evidence type="ECO:0000313" key="4">
    <source>
        <dbReference type="EMBL" id="HIV29245.1"/>
    </source>
</evidence>
<evidence type="ECO:0000313" key="5">
    <source>
        <dbReference type="Proteomes" id="UP000886884"/>
    </source>
</evidence>
<dbReference type="Pfam" id="PF02502">
    <property type="entry name" value="LacAB_rpiB"/>
    <property type="match status" value="1"/>
</dbReference>
<dbReference type="Proteomes" id="UP000886884">
    <property type="component" value="Unassembled WGS sequence"/>
</dbReference>
<accession>A0A9D1TE38</accession>
<dbReference type="EC" id="5.3.1.6" evidence="4"/>
<evidence type="ECO:0000256" key="1">
    <source>
        <dbReference type="ARBA" id="ARBA00008754"/>
    </source>
</evidence>
<dbReference type="NCBIfam" id="TIGR00689">
    <property type="entry name" value="rpiB_lacA_lacB"/>
    <property type="match status" value="1"/>
</dbReference>
<comment type="caution">
    <text evidence="4">The sequence shown here is derived from an EMBL/GenBank/DDBJ whole genome shotgun (WGS) entry which is preliminary data.</text>
</comment>
<dbReference type="GO" id="GO:0004751">
    <property type="term" value="F:ribose-5-phosphate isomerase activity"/>
    <property type="evidence" value="ECO:0007669"/>
    <property type="project" value="UniProtKB-EC"/>
</dbReference>
<gene>
    <name evidence="4" type="primary">rpiB</name>
    <name evidence="4" type="ORF">IAA64_14900</name>
</gene>
<sequence>MKIAFGNDHAAREVRAELIEYAKSLGHEVVDYGYAGDGSADYPVYARKVANAVVNGEADCGILVCGTGIGMAIAANKVHGIRCAVCNDPYSATMAHEHNDANVIAVGARVVGIEVLKSIFRNYLAARYNEKYNARLAMIAEIEREGK</sequence>
<dbReference type="SUPFAM" id="SSF89623">
    <property type="entry name" value="Ribose/Galactose isomerase RpiB/AlsB"/>
    <property type="match status" value="1"/>
</dbReference>
<proteinExistence type="inferred from homology"/>
<protein>
    <submittedName>
        <fullName evidence="4">Ribose 5-phosphate isomerase B</fullName>
        <ecNumber evidence="4">5.3.1.6</ecNumber>
    </submittedName>
</protein>
<dbReference type="InterPro" id="IPR036569">
    <property type="entry name" value="RpiB_LacA_LacB_sf"/>
</dbReference>
<dbReference type="EMBL" id="DVOT01000262">
    <property type="protein sequence ID" value="HIV29245.1"/>
    <property type="molecule type" value="Genomic_DNA"/>
</dbReference>
<keyword evidence="2 4" id="KW-0413">Isomerase</keyword>
<comment type="similarity">
    <text evidence="1">Belongs to the LacAB/RpiB family.</text>
</comment>
<evidence type="ECO:0000256" key="2">
    <source>
        <dbReference type="ARBA" id="ARBA00023235"/>
    </source>
</evidence>
<dbReference type="InterPro" id="IPR004785">
    <property type="entry name" value="RpiB"/>
</dbReference>
<dbReference type="InterPro" id="IPR003500">
    <property type="entry name" value="RpiB_LacA_LacB"/>
</dbReference>
<feature type="active site" description="Proton donor" evidence="3">
    <location>
        <position position="98"/>
    </location>
</feature>
<dbReference type="PANTHER" id="PTHR30345:SF0">
    <property type="entry name" value="DNA DAMAGE-REPAIR_TOLERATION PROTEIN DRT102"/>
    <property type="match status" value="1"/>
</dbReference>
<dbReference type="Gene3D" id="3.40.1400.10">
    <property type="entry name" value="Sugar-phosphate isomerase, RpiB/LacA/LacB"/>
    <property type="match status" value="1"/>
</dbReference>
<dbReference type="NCBIfam" id="NF004051">
    <property type="entry name" value="PRK05571.1"/>
    <property type="match status" value="1"/>
</dbReference>
<dbReference type="AlphaFoldDB" id="A0A9D1TE38"/>
<dbReference type="GO" id="GO:0005975">
    <property type="term" value="P:carbohydrate metabolic process"/>
    <property type="evidence" value="ECO:0007669"/>
    <property type="project" value="InterPro"/>
</dbReference>
<dbReference type="NCBIfam" id="TIGR01120">
    <property type="entry name" value="rpiB"/>
    <property type="match status" value="1"/>
</dbReference>
<organism evidence="4 5">
    <name type="scientific">Candidatus Ornithocaccomicrobium faecavium</name>
    <dbReference type="NCBI Taxonomy" id="2840890"/>
    <lineage>
        <taxon>Bacteria</taxon>
        <taxon>Bacillati</taxon>
        <taxon>Bacillota</taxon>
        <taxon>Clostridia</taxon>
        <taxon>Candidatus Ornithocaccomicrobium</taxon>
    </lineage>
</organism>
<dbReference type="PANTHER" id="PTHR30345">
    <property type="entry name" value="RIBOSE-5-PHOSPHATE ISOMERASE B"/>
    <property type="match status" value="1"/>
</dbReference>
<reference evidence="4" key="1">
    <citation type="submission" date="2020-10" db="EMBL/GenBank/DDBJ databases">
        <authorList>
            <person name="Gilroy R."/>
        </authorList>
    </citation>
    <scope>NUCLEOTIDE SEQUENCE</scope>
    <source>
        <strain evidence="4">CHK183-6373</strain>
    </source>
</reference>
<name>A0A9D1TE38_9FIRM</name>
<evidence type="ECO:0000256" key="3">
    <source>
        <dbReference type="PIRSR" id="PIRSR005384-1"/>
    </source>
</evidence>